<dbReference type="InterPro" id="IPR036477">
    <property type="entry name" value="Formyl_transf_N_sf"/>
</dbReference>
<keyword evidence="1" id="KW-1133">Transmembrane helix</keyword>
<dbReference type="Pfam" id="PF00551">
    <property type="entry name" value="Formyl_trans_N"/>
    <property type="match status" value="1"/>
</dbReference>
<keyword evidence="1" id="KW-0812">Transmembrane</keyword>
<keyword evidence="1" id="KW-0472">Membrane</keyword>
<dbReference type="STRING" id="1817813.A2008_12070"/>
<proteinExistence type="predicted"/>
<dbReference type="GO" id="GO:0005829">
    <property type="term" value="C:cytosol"/>
    <property type="evidence" value="ECO:0007669"/>
    <property type="project" value="TreeGrafter"/>
</dbReference>
<dbReference type="GO" id="GO:0004479">
    <property type="term" value="F:methionyl-tRNA formyltransferase activity"/>
    <property type="evidence" value="ECO:0007669"/>
    <property type="project" value="TreeGrafter"/>
</dbReference>
<dbReference type="Gene3D" id="3.40.50.170">
    <property type="entry name" value="Formyl transferase, N-terminal domain"/>
    <property type="match status" value="1"/>
</dbReference>
<reference evidence="3 4" key="1">
    <citation type="journal article" date="2016" name="Nat. Commun.">
        <title>Thousands of microbial genomes shed light on interconnected biogeochemical processes in an aquifer system.</title>
        <authorList>
            <person name="Anantharaman K."/>
            <person name="Brown C.T."/>
            <person name="Hug L.A."/>
            <person name="Sharon I."/>
            <person name="Castelle C.J."/>
            <person name="Probst A.J."/>
            <person name="Thomas B.C."/>
            <person name="Singh A."/>
            <person name="Wilkins M.J."/>
            <person name="Karaoz U."/>
            <person name="Brodie E.L."/>
            <person name="Williams K.H."/>
            <person name="Hubbard S.S."/>
            <person name="Banfield J.F."/>
        </authorList>
    </citation>
    <scope>NUCLEOTIDE SEQUENCE [LARGE SCALE GENOMIC DNA]</scope>
</reference>
<dbReference type="PANTHER" id="PTHR11138">
    <property type="entry name" value="METHIONYL-TRNA FORMYLTRANSFERASE"/>
    <property type="match status" value="1"/>
</dbReference>
<evidence type="ECO:0000313" key="3">
    <source>
        <dbReference type="EMBL" id="OGM04160.1"/>
    </source>
</evidence>
<dbReference type="EMBL" id="MGFH01000151">
    <property type="protein sequence ID" value="OGM04160.1"/>
    <property type="molecule type" value="Genomic_DNA"/>
</dbReference>
<dbReference type="SUPFAM" id="SSF53328">
    <property type="entry name" value="Formyltransferase"/>
    <property type="match status" value="1"/>
</dbReference>
<dbReference type="AlphaFoldDB" id="A0A1F7WMV1"/>
<dbReference type="PROSITE" id="PS00373">
    <property type="entry name" value="GART"/>
    <property type="match status" value="1"/>
</dbReference>
<dbReference type="InterPro" id="IPR001555">
    <property type="entry name" value="GART_AS"/>
</dbReference>
<dbReference type="PANTHER" id="PTHR11138:SF5">
    <property type="entry name" value="METHIONYL-TRNA FORMYLTRANSFERASE, MITOCHONDRIAL"/>
    <property type="match status" value="1"/>
</dbReference>
<dbReference type="Proteomes" id="UP000178735">
    <property type="component" value="Unassembled WGS sequence"/>
</dbReference>
<evidence type="ECO:0000256" key="1">
    <source>
        <dbReference type="SAM" id="Phobius"/>
    </source>
</evidence>
<gene>
    <name evidence="3" type="ORF">A2008_12070</name>
</gene>
<sequence length="252" mass="28338">MKVILVSSEATYVKDNYLSLVKTLTDKNKLPAGVEIIAFVLIKTVSVKIFFKMLGLMCMGVFGLPMAFIKNMYSSLFCDQRKKHCESLKIPVFTFKTINGADAIAKIRELAPDLIINARTRNIYKKEILALPNIGCINVHHGMLPENRGTMCDLWAWYDGRPVGFSVHWMNEKIDDGNIIEVKEVDVKGVNAYIDIPMKSSLIEAETIIGCINKIIAEGKNAGFANKCEKVNYTRNPDYKTIRQIKAKGLKL</sequence>
<comment type="caution">
    <text evidence="3">The sequence shown here is derived from an EMBL/GenBank/DDBJ whole genome shotgun (WGS) entry which is preliminary data.</text>
</comment>
<organism evidence="3 4">
    <name type="scientific">Candidatus Wallbacteria bacterium GWC2_49_35</name>
    <dbReference type="NCBI Taxonomy" id="1817813"/>
    <lineage>
        <taxon>Bacteria</taxon>
        <taxon>Candidatus Walliibacteriota</taxon>
    </lineage>
</organism>
<name>A0A1F7WMV1_9BACT</name>
<evidence type="ECO:0000259" key="2">
    <source>
        <dbReference type="Pfam" id="PF00551"/>
    </source>
</evidence>
<protein>
    <recommendedName>
        <fullName evidence="2">Formyl transferase N-terminal domain-containing protein</fullName>
    </recommendedName>
</protein>
<feature type="domain" description="Formyl transferase N-terminal" evidence="2">
    <location>
        <begin position="98"/>
        <end position="188"/>
    </location>
</feature>
<feature type="transmembrane region" description="Helical" evidence="1">
    <location>
        <begin position="49"/>
        <end position="73"/>
    </location>
</feature>
<evidence type="ECO:0000313" key="4">
    <source>
        <dbReference type="Proteomes" id="UP000178735"/>
    </source>
</evidence>
<accession>A0A1F7WMV1</accession>
<dbReference type="InterPro" id="IPR002376">
    <property type="entry name" value="Formyl_transf_N"/>
</dbReference>